<evidence type="ECO:0000313" key="3">
    <source>
        <dbReference type="Proteomes" id="UP000218811"/>
    </source>
</evidence>
<feature type="region of interest" description="Disordered" evidence="1">
    <location>
        <begin position="1"/>
        <end position="38"/>
    </location>
</feature>
<dbReference type="AlphaFoldDB" id="A0A2H3IY94"/>
<feature type="compositionally biased region" description="Basic residues" evidence="1">
    <location>
        <begin position="16"/>
        <end position="26"/>
    </location>
</feature>
<reference evidence="2 3" key="1">
    <citation type="journal article" date="2012" name="Science">
        <title>The Paleozoic origin of enzymatic lignin decomposition reconstructed from 31 fungal genomes.</title>
        <authorList>
            <person name="Floudas D."/>
            <person name="Binder M."/>
            <person name="Riley R."/>
            <person name="Barry K."/>
            <person name="Blanchette R.A."/>
            <person name="Henrissat B."/>
            <person name="Martinez A.T."/>
            <person name="Otillar R."/>
            <person name="Spatafora J.W."/>
            <person name="Yadav J.S."/>
            <person name="Aerts A."/>
            <person name="Benoit I."/>
            <person name="Boyd A."/>
            <person name="Carlson A."/>
            <person name="Copeland A."/>
            <person name="Coutinho P.M."/>
            <person name="de Vries R.P."/>
            <person name="Ferreira P."/>
            <person name="Findley K."/>
            <person name="Foster B."/>
            <person name="Gaskell J."/>
            <person name="Glotzer D."/>
            <person name="Gorecki P."/>
            <person name="Heitman J."/>
            <person name="Hesse C."/>
            <person name="Hori C."/>
            <person name="Igarashi K."/>
            <person name="Jurgens J.A."/>
            <person name="Kallen N."/>
            <person name="Kersten P."/>
            <person name="Kohler A."/>
            <person name="Kuees U."/>
            <person name="Kumar T.K.A."/>
            <person name="Kuo A."/>
            <person name="LaButti K."/>
            <person name="Larrondo L.F."/>
            <person name="Lindquist E."/>
            <person name="Ling A."/>
            <person name="Lombard V."/>
            <person name="Lucas S."/>
            <person name="Lundell T."/>
            <person name="Martin R."/>
            <person name="McLaughlin D.J."/>
            <person name="Morgenstern I."/>
            <person name="Morin E."/>
            <person name="Murat C."/>
            <person name="Nagy L.G."/>
            <person name="Nolan M."/>
            <person name="Ohm R.A."/>
            <person name="Patyshakuliyeva A."/>
            <person name="Rokas A."/>
            <person name="Ruiz-Duenas F.J."/>
            <person name="Sabat G."/>
            <person name="Salamov A."/>
            <person name="Samejima M."/>
            <person name="Schmutz J."/>
            <person name="Slot J.C."/>
            <person name="St John F."/>
            <person name="Stenlid J."/>
            <person name="Sun H."/>
            <person name="Sun S."/>
            <person name="Syed K."/>
            <person name="Tsang A."/>
            <person name="Wiebenga A."/>
            <person name="Young D."/>
            <person name="Pisabarro A."/>
            <person name="Eastwood D.C."/>
            <person name="Martin F."/>
            <person name="Cullen D."/>
            <person name="Grigoriev I.V."/>
            <person name="Hibbett D.S."/>
        </authorList>
    </citation>
    <scope>NUCLEOTIDE SEQUENCE [LARGE SCALE GENOMIC DNA]</scope>
    <source>
        <strain evidence="2 3">MD-104</strain>
    </source>
</reference>
<name>A0A2H3IY94_WOLCO</name>
<evidence type="ECO:0000313" key="2">
    <source>
        <dbReference type="EMBL" id="PCH34952.1"/>
    </source>
</evidence>
<feature type="region of interest" description="Disordered" evidence="1">
    <location>
        <begin position="66"/>
        <end position="117"/>
    </location>
</feature>
<accession>A0A2H3IY94</accession>
<gene>
    <name evidence="2" type="ORF">WOLCODRAFT_27544</name>
</gene>
<sequence length="117" mass="12844">MSARTNPHIPPLGHSPIRRHPARPRSRAAEPVQSPLPFPASRAAQTFAARAFAALAYDRPRRRELAHAEARASSEITPEMGGFSSLGPARGDGSDVPSVRVRARRALGRRRRPRRAK</sequence>
<organism evidence="2 3">
    <name type="scientific">Wolfiporia cocos (strain MD-104)</name>
    <name type="common">Brown rot fungus</name>
    <dbReference type="NCBI Taxonomy" id="742152"/>
    <lineage>
        <taxon>Eukaryota</taxon>
        <taxon>Fungi</taxon>
        <taxon>Dikarya</taxon>
        <taxon>Basidiomycota</taxon>
        <taxon>Agaricomycotina</taxon>
        <taxon>Agaricomycetes</taxon>
        <taxon>Polyporales</taxon>
        <taxon>Phaeolaceae</taxon>
        <taxon>Wolfiporia</taxon>
    </lineage>
</organism>
<feature type="compositionally biased region" description="Basic residues" evidence="1">
    <location>
        <begin position="101"/>
        <end position="117"/>
    </location>
</feature>
<protein>
    <submittedName>
        <fullName evidence="2">Uncharacterized protein</fullName>
    </submittedName>
</protein>
<evidence type="ECO:0000256" key="1">
    <source>
        <dbReference type="SAM" id="MobiDB-lite"/>
    </source>
</evidence>
<dbReference type="EMBL" id="KB467843">
    <property type="protein sequence ID" value="PCH34952.1"/>
    <property type="molecule type" value="Genomic_DNA"/>
</dbReference>
<dbReference type="Proteomes" id="UP000218811">
    <property type="component" value="Unassembled WGS sequence"/>
</dbReference>
<proteinExistence type="predicted"/>
<keyword evidence="3" id="KW-1185">Reference proteome</keyword>